<dbReference type="PANTHER" id="PTHR46558">
    <property type="entry name" value="TRACRIPTIONAL REGULATORY PROTEIN-RELATED-RELATED"/>
    <property type="match status" value="1"/>
</dbReference>
<dbReference type="SMART" id="SM00530">
    <property type="entry name" value="HTH_XRE"/>
    <property type="match status" value="1"/>
</dbReference>
<evidence type="ECO:0000256" key="1">
    <source>
        <dbReference type="ARBA" id="ARBA00023125"/>
    </source>
</evidence>
<evidence type="ECO:0000313" key="3">
    <source>
        <dbReference type="EMBL" id="KOS71695.1"/>
    </source>
</evidence>
<dbReference type="PANTHER" id="PTHR46558:SF4">
    <property type="entry name" value="DNA-BIDING PHAGE PROTEIN"/>
    <property type="match status" value="1"/>
</dbReference>
<evidence type="ECO:0000313" key="4">
    <source>
        <dbReference type="Proteomes" id="UP000050668"/>
    </source>
</evidence>
<comment type="caution">
    <text evidence="3">The sequence shown here is derived from an EMBL/GenBank/DDBJ whole genome shotgun (WGS) entry which is preliminary data.</text>
</comment>
<sequence length="82" mass="9500">MNFCGKTIGLIIKERRIERGIKQFELAKKIGVSRTYLSDIENNRYLPGAKLLSKINEELHFIFLIKNDGNTIRFKGGEHYSN</sequence>
<dbReference type="PROSITE" id="PS50943">
    <property type="entry name" value="HTH_CROC1"/>
    <property type="match status" value="1"/>
</dbReference>
<keyword evidence="1" id="KW-0238">DNA-binding</keyword>
<proteinExistence type="predicted"/>
<dbReference type="Proteomes" id="UP000050668">
    <property type="component" value="Unassembled WGS sequence"/>
</dbReference>
<organism evidence="3 4">
    <name type="scientific">Lysinibacillus contaminans</name>
    <dbReference type="NCBI Taxonomy" id="1293441"/>
    <lineage>
        <taxon>Bacteria</taxon>
        <taxon>Bacillati</taxon>
        <taxon>Bacillota</taxon>
        <taxon>Bacilli</taxon>
        <taxon>Bacillales</taxon>
        <taxon>Bacillaceae</taxon>
        <taxon>Lysinibacillus</taxon>
    </lineage>
</organism>
<gene>
    <name evidence="3" type="ORF">AEA09_01525</name>
</gene>
<keyword evidence="4" id="KW-1185">Reference proteome</keyword>
<reference evidence="4" key="1">
    <citation type="submission" date="2015-07" db="EMBL/GenBank/DDBJ databases">
        <title>Fjat-14205 dsm 2895.</title>
        <authorList>
            <person name="Liu B."/>
            <person name="Wang J."/>
            <person name="Zhu Y."/>
            <person name="Liu G."/>
            <person name="Chen Q."/>
            <person name="Chen Z."/>
            <person name="Lan J."/>
            <person name="Che J."/>
            <person name="Ge C."/>
            <person name="Shi H."/>
            <person name="Pan Z."/>
            <person name="Liu X."/>
        </authorList>
    </citation>
    <scope>NUCLEOTIDE SEQUENCE [LARGE SCALE GENOMIC DNA]</scope>
    <source>
        <strain evidence="4">DSM 25560</strain>
    </source>
</reference>
<dbReference type="EMBL" id="LGRV01000001">
    <property type="protein sequence ID" value="KOS71695.1"/>
    <property type="molecule type" value="Genomic_DNA"/>
</dbReference>
<dbReference type="CDD" id="cd00093">
    <property type="entry name" value="HTH_XRE"/>
    <property type="match status" value="1"/>
</dbReference>
<dbReference type="RefSeq" id="WP_053582159.1">
    <property type="nucleotide sequence ID" value="NZ_LGRV01000001.1"/>
</dbReference>
<dbReference type="Gene3D" id="1.10.260.40">
    <property type="entry name" value="lambda repressor-like DNA-binding domains"/>
    <property type="match status" value="1"/>
</dbReference>
<dbReference type="SUPFAM" id="SSF47413">
    <property type="entry name" value="lambda repressor-like DNA-binding domains"/>
    <property type="match status" value="1"/>
</dbReference>
<dbReference type="InterPro" id="IPR010982">
    <property type="entry name" value="Lambda_DNA-bd_dom_sf"/>
</dbReference>
<dbReference type="InterPro" id="IPR001387">
    <property type="entry name" value="Cro/C1-type_HTH"/>
</dbReference>
<protein>
    <recommendedName>
        <fullName evidence="2">HTH cro/C1-type domain-containing protein</fullName>
    </recommendedName>
</protein>
<evidence type="ECO:0000259" key="2">
    <source>
        <dbReference type="PROSITE" id="PS50943"/>
    </source>
</evidence>
<name>A0ABR5K5X6_9BACI</name>
<accession>A0ABR5K5X6</accession>
<feature type="domain" description="HTH cro/C1-type" evidence="2">
    <location>
        <begin position="12"/>
        <end position="55"/>
    </location>
</feature>
<dbReference type="Pfam" id="PF01381">
    <property type="entry name" value="HTH_3"/>
    <property type="match status" value="1"/>
</dbReference>